<evidence type="ECO:0000256" key="4">
    <source>
        <dbReference type="ARBA" id="ARBA00022989"/>
    </source>
</evidence>
<keyword evidence="5 7" id="KW-0472">Membrane</keyword>
<feature type="transmembrane region" description="Helical" evidence="7">
    <location>
        <begin position="20"/>
        <end position="42"/>
    </location>
</feature>
<accession>A0A1E5G4S3</accession>
<keyword evidence="10" id="KW-1185">Reference proteome</keyword>
<dbReference type="PANTHER" id="PTHR30572:SF4">
    <property type="entry name" value="ABC TRANSPORTER PERMEASE YTRF"/>
    <property type="match status" value="1"/>
</dbReference>
<gene>
    <name evidence="9" type="ORF">BHF68_00360</name>
</gene>
<name>A0A1E5G4S3_9FIRM</name>
<feature type="transmembrane region" description="Helical" evidence="7">
    <location>
        <begin position="347"/>
        <end position="371"/>
    </location>
</feature>
<protein>
    <recommendedName>
        <fullName evidence="8">ABC3 transporter permease C-terminal domain-containing protein</fullName>
    </recommendedName>
</protein>
<comment type="similarity">
    <text evidence="6">Belongs to the ABC-4 integral membrane protein family.</text>
</comment>
<sequence>MRLYDIAYRSLLQRKGKSAFLIIGLSLGLITILALMSVTQFLEDSIDQSLREHGAKILVSPSSEDIQLTYNGITVAGNRIQEHIDISISTIDKVQTILDENADLSGTLVQKTVDLGNVNGQDTIIVITNIAQEIAANPSWAIRGLSADALPRVIVGEQFANQNDISDDNLSINYGSTVLQLDNYLVLENQGTEVDRLVLIDRSLIDDSLAINVMDLHVKVDNMDGVNKLITTLENQVPEVQANVDFGTLEARKQLFEEFKTYTTFTIITIIIVGLFLITTTMMSSVNERINEFGVIRTAGYRKKHIAQIVLTETFFLFVASFVVAVIIGLIVTNIAIYSIYGSDYYLFIPIATTLLIGAVGGIISLAAALYPAMKAANLDPVEAVKKI</sequence>
<keyword evidence="2" id="KW-1003">Cell membrane</keyword>
<dbReference type="InterPro" id="IPR003838">
    <property type="entry name" value="ABC3_permease_C"/>
</dbReference>
<evidence type="ECO:0000256" key="2">
    <source>
        <dbReference type="ARBA" id="ARBA00022475"/>
    </source>
</evidence>
<evidence type="ECO:0000259" key="8">
    <source>
        <dbReference type="Pfam" id="PF02687"/>
    </source>
</evidence>
<dbReference type="PANTHER" id="PTHR30572">
    <property type="entry name" value="MEMBRANE COMPONENT OF TRANSPORTER-RELATED"/>
    <property type="match status" value="1"/>
</dbReference>
<feature type="domain" description="ABC3 transporter permease C-terminal" evidence="8">
    <location>
        <begin position="266"/>
        <end position="381"/>
    </location>
</feature>
<dbReference type="RefSeq" id="WP_069641670.1">
    <property type="nucleotide sequence ID" value="NZ_MIJE01000001.1"/>
</dbReference>
<evidence type="ECO:0000256" key="6">
    <source>
        <dbReference type="ARBA" id="ARBA00038076"/>
    </source>
</evidence>
<dbReference type="Pfam" id="PF02687">
    <property type="entry name" value="FtsX"/>
    <property type="match status" value="1"/>
</dbReference>
<dbReference type="OrthoDB" id="9780560at2"/>
<dbReference type="GO" id="GO:0022857">
    <property type="term" value="F:transmembrane transporter activity"/>
    <property type="evidence" value="ECO:0007669"/>
    <property type="project" value="TreeGrafter"/>
</dbReference>
<evidence type="ECO:0000256" key="7">
    <source>
        <dbReference type="SAM" id="Phobius"/>
    </source>
</evidence>
<dbReference type="InterPro" id="IPR050250">
    <property type="entry name" value="Macrolide_Exporter_MacB"/>
</dbReference>
<proteinExistence type="inferred from homology"/>
<dbReference type="Proteomes" id="UP000094296">
    <property type="component" value="Unassembled WGS sequence"/>
</dbReference>
<evidence type="ECO:0000256" key="1">
    <source>
        <dbReference type="ARBA" id="ARBA00004651"/>
    </source>
</evidence>
<organism evidence="9 10">
    <name type="scientific">Desulfuribacillus alkaliarsenatis</name>
    <dbReference type="NCBI Taxonomy" id="766136"/>
    <lineage>
        <taxon>Bacteria</taxon>
        <taxon>Bacillati</taxon>
        <taxon>Bacillota</taxon>
        <taxon>Desulfuribacillia</taxon>
        <taxon>Desulfuribacillales</taxon>
        <taxon>Desulfuribacillaceae</taxon>
        <taxon>Desulfuribacillus</taxon>
    </lineage>
</organism>
<dbReference type="STRING" id="766136.BHF68_00360"/>
<evidence type="ECO:0000313" key="10">
    <source>
        <dbReference type="Proteomes" id="UP000094296"/>
    </source>
</evidence>
<evidence type="ECO:0000256" key="3">
    <source>
        <dbReference type="ARBA" id="ARBA00022692"/>
    </source>
</evidence>
<evidence type="ECO:0000256" key="5">
    <source>
        <dbReference type="ARBA" id="ARBA00023136"/>
    </source>
</evidence>
<dbReference type="GO" id="GO:0005886">
    <property type="term" value="C:plasma membrane"/>
    <property type="evidence" value="ECO:0007669"/>
    <property type="project" value="UniProtKB-SubCell"/>
</dbReference>
<feature type="transmembrane region" description="Helical" evidence="7">
    <location>
        <begin position="315"/>
        <end position="341"/>
    </location>
</feature>
<comment type="caution">
    <text evidence="9">The sequence shown here is derived from an EMBL/GenBank/DDBJ whole genome shotgun (WGS) entry which is preliminary data.</text>
</comment>
<comment type="subcellular location">
    <subcellularLocation>
        <location evidence="1">Cell membrane</location>
        <topology evidence="1">Multi-pass membrane protein</topology>
    </subcellularLocation>
</comment>
<dbReference type="EMBL" id="MIJE01000001">
    <property type="protein sequence ID" value="OEF98178.1"/>
    <property type="molecule type" value="Genomic_DNA"/>
</dbReference>
<keyword evidence="3 7" id="KW-0812">Transmembrane</keyword>
<dbReference type="AlphaFoldDB" id="A0A1E5G4S3"/>
<evidence type="ECO:0000313" key="9">
    <source>
        <dbReference type="EMBL" id="OEF98178.1"/>
    </source>
</evidence>
<keyword evidence="4 7" id="KW-1133">Transmembrane helix</keyword>
<feature type="transmembrane region" description="Helical" evidence="7">
    <location>
        <begin position="262"/>
        <end position="283"/>
    </location>
</feature>
<reference evidence="9 10" key="1">
    <citation type="submission" date="2016-09" db="EMBL/GenBank/DDBJ databases">
        <title>Draft genome sequence for the type strain of Desulfuribacillus alkaliarsenatis AHT28, an obligately anaerobic, sulfidogenic bacterium isolated from Russian soda lake sediments.</title>
        <authorList>
            <person name="Abin C.A."/>
            <person name="Hollibaugh J.T."/>
        </authorList>
    </citation>
    <scope>NUCLEOTIDE SEQUENCE [LARGE SCALE GENOMIC DNA]</scope>
    <source>
        <strain evidence="9 10">AHT28</strain>
    </source>
</reference>